<keyword evidence="7 8" id="KW-0449">Lipoprotein</keyword>
<evidence type="ECO:0000256" key="4">
    <source>
        <dbReference type="ARBA" id="ARBA00023136"/>
    </source>
</evidence>
<keyword evidence="4 8" id="KW-0472">Membrane</keyword>
<keyword evidence="6" id="KW-0998">Cell outer membrane</keyword>
<evidence type="ECO:0000256" key="2">
    <source>
        <dbReference type="ARBA" id="ARBA00022452"/>
    </source>
</evidence>
<dbReference type="InterPro" id="IPR003423">
    <property type="entry name" value="OMP_efflux"/>
</dbReference>
<comment type="caution">
    <text evidence="10">The sequence shown here is derived from an EMBL/GenBank/DDBJ whole genome shotgun (WGS) entry which is preliminary data.</text>
</comment>
<dbReference type="InterPro" id="IPR010131">
    <property type="entry name" value="MdtP/NodT-like"/>
</dbReference>
<dbReference type="SUPFAM" id="SSF56954">
    <property type="entry name" value="Outer membrane efflux proteins (OEP)"/>
    <property type="match status" value="1"/>
</dbReference>
<dbReference type="PROSITE" id="PS51257">
    <property type="entry name" value="PROKAR_LIPOPROTEIN"/>
    <property type="match status" value="1"/>
</dbReference>
<name>A0A7Y1Q0H3_9PSED</name>
<evidence type="ECO:0000256" key="1">
    <source>
        <dbReference type="ARBA" id="ARBA00007613"/>
    </source>
</evidence>
<evidence type="ECO:0000256" key="3">
    <source>
        <dbReference type="ARBA" id="ARBA00022692"/>
    </source>
</evidence>
<dbReference type="Pfam" id="PF02321">
    <property type="entry name" value="OEP"/>
    <property type="match status" value="2"/>
</dbReference>
<evidence type="ECO:0000313" key="10">
    <source>
        <dbReference type="EMBL" id="NNA46912.1"/>
    </source>
</evidence>
<dbReference type="Gene3D" id="1.20.1600.10">
    <property type="entry name" value="Outer membrane efflux proteins (OEP)"/>
    <property type="match status" value="1"/>
</dbReference>
<gene>
    <name evidence="10" type="ORF">HBO18_22600</name>
</gene>
<dbReference type="Gene3D" id="2.20.200.10">
    <property type="entry name" value="Outer membrane efflux proteins (OEP)"/>
    <property type="match status" value="1"/>
</dbReference>
<dbReference type="EMBL" id="JAAQYK010000008">
    <property type="protein sequence ID" value="NNA46912.1"/>
    <property type="molecule type" value="Genomic_DNA"/>
</dbReference>
<evidence type="ECO:0000313" key="11">
    <source>
        <dbReference type="Proteomes" id="UP000583279"/>
    </source>
</evidence>
<reference evidence="10 11" key="1">
    <citation type="journal article" date="2020" name="Front. Microbiol.">
        <title>Genetic Organization of the aprX-lipA2 Operon Affects the Proteolytic Potential of Pseudomonas Species in Milk.</title>
        <authorList>
            <person name="Maier C."/>
            <person name="Huptas C."/>
            <person name="von Neubeck M."/>
            <person name="Scherer S."/>
            <person name="Wenning M."/>
            <person name="Lucking G."/>
        </authorList>
    </citation>
    <scope>NUCLEOTIDE SEQUENCE [LARGE SCALE GENOMIC DNA]</scope>
    <source>
        <strain evidence="10 11">WS 4997</strain>
    </source>
</reference>
<proteinExistence type="inferred from homology"/>
<dbReference type="PANTHER" id="PTHR30203:SF25">
    <property type="entry name" value="OUTER MEMBRANE PROTEIN-RELATED"/>
    <property type="match status" value="1"/>
</dbReference>
<evidence type="ECO:0000256" key="6">
    <source>
        <dbReference type="ARBA" id="ARBA00023237"/>
    </source>
</evidence>
<dbReference type="Proteomes" id="UP000583279">
    <property type="component" value="Unassembled WGS sequence"/>
</dbReference>
<keyword evidence="5 8" id="KW-0564">Palmitate</keyword>
<dbReference type="NCBIfam" id="TIGR01845">
    <property type="entry name" value="outer_NodT"/>
    <property type="match status" value="1"/>
</dbReference>
<dbReference type="GO" id="GO:0015562">
    <property type="term" value="F:efflux transmembrane transporter activity"/>
    <property type="evidence" value="ECO:0007669"/>
    <property type="project" value="InterPro"/>
</dbReference>
<keyword evidence="3 8" id="KW-0812">Transmembrane</keyword>
<dbReference type="PANTHER" id="PTHR30203">
    <property type="entry name" value="OUTER MEMBRANE CATION EFFLUX PROTEIN"/>
    <property type="match status" value="1"/>
</dbReference>
<dbReference type="AlphaFoldDB" id="A0A7Y1Q0H3"/>
<comment type="similarity">
    <text evidence="1 8">Belongs to the outer membrane factor (OMF) (TC 1.B.17) family.</text>
</comment>
<dbReference type="RefSeq" id="WP_049874586.1">
    <property type="nucleotide sequence ID" value="NZ_JAAQYK010000008.1"/>
</dbReference>
<sequence>MKRILWDRDWRYIARVAPPLLAVLALAGCMTMPDVERPRLATPDAALQARAATMATEVALTEEAIPSEWWQLFNDATLTALQTEAAQSNLDLLAAAARIEESHARLGLAQAARRPQVSADASYARSSLSENSPMAMLGAPTDSTDLWSLGVQAGWELDVWGYLQHLGDSAEATLQASHFEMDAVRVSLAGGVARTYLLLRGVQAQETIMEDNRQIAANLVRLAESRERHGVATRFDAASARADVASIEARLTQLHQQRDVLMNALALLLGKSPRELNDRLVAAELPAMPQRLPLGIPSELAQKRPDILQADAQLRAAISDIGAAQADFYPRISLTGGVGIQSIDFSDLGSWGSRYFSIGPTLHLPIFQGGRLKSNLALTEARHRSAAIAYQQTVLSAWHEVDDALNAYATELKRHAQLEHALTQNQTALQVAQRAYEQGTVDFTSVLVAQRSLLSSQSALADSATASALSVVSLYRSLGGGWSTELQPVAESAGEQT</sequence>
<evidence type="ECO:0000256" key="7">
    <source>
        <dbReference type="ARBA" id="ARBA00023288"/>
    </source>
</evidence>
<evidence type="ECO:0000256" key="5">
    <source>
        <dbReference type="ARBA" id="ARBA00023139"/>
    </source>
</evidence>
<evidence type="ECO:0000256" key="8">
    <source>
        <dbReference type="RuleBase" id="RU362097"/>
    </source>
</evidence>
<accession>A0A7Y1Q0H3</accession>
<protein>
    <submittedName>
        <fullName evidence="10">Efflux transporter outer membrane subunit</fullName>
    </submittedName>
</protein>
<comment type="subcellular location">
    <subcellularLocation>
        <location evidence="8">Cell outer membrane</location>
        <topology evidence="8">Lipid-anchor</topology>
    </subcellularLocation>
</comment>
<feature type="transmembrane region" description="Helical" evidence="9">
    <location>
        <begin position="12"/>
        <end position="33"/>
    </location>
</feature>
<dbReference type="GO" id="GO:0009279">
    <property type="term" value="C:cell outer membrane"/>
    <property type="evidence" value="ECO:0007669"/>
    <property type="project" value="UniProtKB-SubCell"/>
</dbReference>
<keyword evidence="9" id="KW-1133">Transmembrane helix</keyword>
<evidence type="ECO:0000256" key="9">
    <source>
        <dbReference type="SAM" id="Phobius"/>
    </source>
</evidence>
<keyword evidence="2 8" id="KW-1134">Transmembrane beta strand</keyword>
<organism evidence="10 11">
    <name type="scientific">Pseudomonas lactis</name>
    <dbReference type="NCBI Taxonomy" id="1615674"/>
    <lineage>
        <taxon>Bacteria</taxon>
        <taxon>Pseudomonadati</taxon>
        <taxon>Pseudomonadota</taxon>
        <taxon>Gammaproteobacteria</taxon>
        <taxon>Pseudomonadales</taxon>
        <taxon>Pseudomonadaceae</taxon>
        <taxon>Pseudomonas</taxon>
    </lineage>
</organism>